<sequence>MRDAGPTEIGCFGVSDPQDLLLVRDVTPVRQACSAVSVAFDDAAVADYFDQQADAGLSPQQFGRIWFHTHPGVSPHPSGTDEATFARVFGPADWAVMAILARGGGWYARLGVSAGPGASQRLPVRVAWDEPFGGSDHAAWLAQYAACVEPEPDWDDLEGLGERLFGIDPEAAEALWSCPPD</sequence>
<proteinExistence type="predicted"/>
<evidence type="ECO:0008006" key="3">
    <source>
        <dbReference type="Google" id="ProtNLM"/>
    </source>
</evidence>
<dbReference type="KEGG" id="pnd:Pla175_24440"/>
<dbReference type="SUPFAM" id="SSF102712">
    <property type="entry name" value="JAB1/MPN domain"/>
    <property type="match status" value="1"/>
</dbReference>
<evidence type="ECO:0000313" key="2">
    <source>
        <dbReference type="Proteomes" id="UP000317429"/>
    </source>
</evidence>
<reference evidence="1 2" key="1">
    <citation type="submission" date="2019-02" db="EMBL/GenBank/DDBJ databases">
        <title>Deep-cultivation of Planctomycetes and their phenomic and genomic characterization uncovers novel biology.</title>
        <authorList>
            <person name="Wiegand S."/>
            <person name="Jogler M."/>
            <person name="Boedeker C."/>
            <person name="Pinto D."/>
            <person name="Vollmers J."/>
            <person name="Rivas-Marin E."/>
            <person name="Kohn T."/>
            <person name="Peeters S.H."/>
            <person name="Heuer A."/>
            <person name="Rast P."/>
            <person name="Oberbeckmann S."/>
            <person name="Bunk B."/>
            <person name="Jeske O."/>
            <person name="Meyerdierks A."/>
            <person name="Storesund J.E."/>
            <person name="Kallscheuer N."/>
            <person name="Luecker S."/>
            <person name="Lage O.M."/>
            <person name="Pohl T."/>
            <person name="Merkel B.J."/>
            <person name="Hornburger P."/>
            <person name="Mueller R.-W."/>
            <person name="Bruemmer F."/>
            <person name="Labrenz M."/>
            <person name="Spormann A.M."/>
            <person name="Op den Camp H."/>
            <person name="Overmann J."/>
            <person name="Amann R."/>
            <person name="Jetten M.S.M."/>
            <person name="Mascher T."/>
            <person name="Medema M.H."/>
            <person name="Devos D.P."/>
            <person name="Kaster A.-K."/>
            <person name="Ovreas L."/>
            <person name="Rohde M."/>
            <person name="Galperin M.Y."/>
            <person name="Jogler C."/>
        </authorList>
    </citation>
    <scope>NUCLEOTIDE SEQUENCE [LARGE SCALE GENOMIC DNA]</scope>
    <source>
        <strain evidence="1 2">Pla175</strain>
    </source>
</reference>
<name>A0A518DC59_9BACT</name>
<dbReference type="Gene3D" id="3.40.140.10">
    <property type="entry name" value="Cytidine Deaminase, domain 2"/>
    <property type="match status" value="1"/>
</dbReference>
<dbReference type="AlphaFoldDB" id="A0A518DC59"/>
<gene>
    <name evidence="1" type="ORF">Pla175_24440</name>
</gene>
<protein>
    <recommendedName>
        <fullName evidence="3">JAB domain-containing protein</fullName>
    </recommendedName>
</protein>
<dbReference type="Proteomes" id="UP000317429">
    <property type="component" value="Chromosome"/>
</dbReference>
<dbReference type="EMBL" id="CP036291">
    <property type="protein sequence ID" value="QDU89058.1"/>
    <property type="molecule type" value="Genomic_DNA"/>
</dbReference>
<accession>A0A518DC59</accession>
<organism evidence="1 2">
    <name type="scientific">Pirellulimonas nuda</name>
    <dbReference type="NCBI Taxonomy" id="2528009"/>
    <lineage>
        <taxon>Bacteria</taxon>
        <taxon>Pseudomonadati</taxon>
        <taxon>Planctomycetota</taxon>
        <taxon>Planctomycetia</taxon>
        <taxon>Pirellulales</taxon>
        <taxon>Lacipirellulaceae</taxon>
        <taxon>Pirellulimonas</taxon>
    </lineage>
</organism>
<evidence type="ECO:0000313" key="1">
    <source>
        <dbReference type="EMBL" id="QDU89058.1"/>
    </source>
</evidence>
<keyword evidence="2" id="KW-1185">Reference proteome</keyword>